<evidence type="ECO:0000256" key="2">
    <source>
        <dbReference type="ARBA" id="ARBA00022908"/>
    </source>
</evidence>
<proteinExistence type="inferred from homology"/>
<dbReference type="InterPro" id="IPR013762">
    <property type="entry name" value="Integrase-like_cat_sf"/>
</dbReference>
<evidence type="ECO:0000313" key="6">
    <source>
        <dbReference type="Proteomes" id="UP000244110"/>
    </source>
</evidence>
<dbReference type="SUPFAM" id="SSF56349">
    <property type="entry name" value="DNA breaking-rejoining enzymes"/>
    <property type="match status" value="1"/>
</dbReference>
<dbReference type="InterPro" id="IPR025166">
    <property type="entry name" value="Integrase_DNA_bind_dom"/>
</dbReference>
<dbReference type="PANTHER" id="PTHR30629:SF6">
    <property type="entry name" value="PROPHAGE INTEGRASE INTA-RELATED"/>
    <property type="match status" value="1"/>
</dbReference>
<sequence length="455" mass="51268">MAKVKLTAGRIENFQCATGKAQAFLWCAEVHGLAVRATAGSTRKRYIFESKVKGKTMRLTIGEVNIWSIDAAQIEARRLQILIDQGKDPREVKANEEAAKEAEKLAKEKEAAALFIQNVRESVTVAEAWDAYIKERSASIKDGKPEWGDRHKAHHAYFVKAGGVKRKRGRRPNESETTRPGMLVPFMSMRLIDLDVNTVSAWLKNEVAQAPTSAAKAFRFLRAFITWCAKNDDYSAIVHSDACHTESIKRLVPAPRTKKNDSLRRAQIRPWFEAVKNINNPVISAYLQSLLLTGARRNELASLQWQDVDFKWKSMTIRDKVEGLRVIPLTPYVEHLIAELPRRNEFVFSSPSAASGRLEEPRNPHNKALTVAALPALSLHGLRRSFGTLSEWVEVPAGIVAQIMGHKPSAIAEKHYIQRELDLLHLWHVKIEQWILQEAGIKIVPNQAGLHEVQL</sequence>
<dbReference type="GO" id="GO:0006310">
    <property type="term" value="P:DNA recombination"/>
    <property type="evidence" value="ECO:0007669"/>
    <property type="project" value="UniProtKB-KW"/>
</dbReference>
<name>A0A2T5IQL0_9PROT</name>
<accession>A0A2T5IQL0</accession>
<dbReference type="InterPro" id="IPR002104">
    <property type="entry name" value="Integrase_catalytic"/>
</dbReference>
<reference evidence="5 6" key="1">
    <citation type="submission" date="2018-04" db="EMBL/GenBank/DDBJ databases">
        <title>Active sludge and wastewater microbial communities from Klosterneuburg, Austria.</title>
        <authorList>
            <person name="Wagner M."/>
        </authorList>
    </citation>
    <scope>NUCLEOTIDE SEQUENCE [LARGE SCALE GENOMIC DNA]</scope>
    <source>
        <strain evidence="5 6">Nm4</strain>
    </source>
</reference>
<dbReference type="GO" id="GO:0015074">
    <property type="term" value="P:DNA integration"/>
    <property type="evidence" value="ECO:0007669"/>
    <property type="project" value="UniProtKB-KW"/>
</dbReference>
<keyword evidence="3" id="KW-0233">DNA recombination</keyword>
<evidence type="ECO:0000259" key="4">
    <source>
        <dbReference type="PROSITE" id="PS51898"/>
    </source>
</evidence>
<gene>
    <name evidence="5" type="ORF">C8R28_101120</name>
</gene>
<comment type="similarity">
    <text evidence="1">Belongs to the 'phage' integrase family.</text>
</comment>
<dbReference type="AlphaFoldDB" id="A0A2T5IQL0"/>
<dbReference type="Gene3D" id="1.10.443.10">
    <property type="entry name" value="Intergrase catalytic core"/>
    <property type="match status" value="1"/>
</dbReference>
<dbReference type="InterPro" id="IPR050808">
    <property type="entry name" value="Phage_Integrase"/>
</dbReference>
<keyword evidence="2" id="KW-0229">DNA integration</keyword>
<dbReference type="InterPro" id="IPR011010">
    <property type="entry name" value="DNA_brk_join_enz"/>
</dbReference>
<dbReference type="Pfam" id="PF00589">
    <property type="entry name" value="Phage_integrase"/>
    <property type="match status" value="1"/>
</dbReference>
<dbReference type="Gene3D" id="3.30.160.390">
    <property type="entry name" value="Integrase, DNA-binding domain"/>
    <property type="match status" value="1"/>
</dbReference>
<organism evidence="5 6">
    <name type="scientific">Nitrosomonas ureae</name>
    <dbReference type="NCBI Taxonomy" id="44577"/>
    <lineage>
        <taxon>Bacteria</taxon>
        <taxon>Pseudomonadati</taxon>
        <taxon>Pseudomonadota</taxon>
        <taxon>Betaproteobacteria</taxon>
        <taxon>Nitrosomonadales</taxon>
        <taxon>Nitrosomonadaceae</taxon>
        <taxon>Nitrosomonas</taxon>
    </lineage>
</organism>
<evidence type="ECO:0000313" key="5">
    <source>
        <dbReference type="EMBL" id="PTQ86103.1"/>
    </source>
</evidence>
<dbReference type="RefSeq" id="WP_107786615.1">
    <property type="nucleotide sequence ID" value="NZ_QAOL01000011.1"/>
</dbReference>
<dbReference type="PANTHER" id="PTHR30629">
    <property type="entry name" value="PROPHAGE INTEGRASE"/>
    <property type="match status" value="1"/>
</dbReference>
<dbReference type="EMBL" id="QAOL01000011">
    <property type="protein sequence ID" value="PTQ86103.1"/>
    <property type="molecule type" value="Genomic_DNA"/>
</dbReference>
<comment type="caution">
    <text evidence="5">The sequence shown here is derived from an EMBL/GenBank/DDBJ whole genome shotgun (WGS) entry which is preliminary data.</text>
</comment>
<dbReference type="PROSITE" id="PS51898">
    <property type="entry name" value="TYR_RECOMBINASE"/>
    <property type="match status" value="1"/>
</dbReference>
<evidence type="ECO:0000256" key="1">
    <source>
        <dbReference type="ARBA" id="ARBA00008857"/>
    </source>
</evidence>
<protein>
    <submittedName>
        <fullName evidence="5">Uncharacterized protein DUF4102</fullName>
    </submittedName>
</protein>
<dbReference type="Proteomes" id="UP000244110">
    <property type="component" value="Unassembled WGS sequence"/>
</dbReference>
<feature type="domain" description="Tyr recombinase" evidence="4">
    <location>
        <begin position="258"/>
        <end position="431"/>
    </location>
</feature>
<dbReference type="InterPro" id="IPR038488">
    <property type="entry name" value="Integrase_DNA-bd_sf"/>
</dbReference>
<dbReference type="Pfam" id="PF13356">
    <property type="entry name" value="Arm-DNA-bind_3"/>
    <property type="match status" value="1"/>
</dbReference>
<evidence type="ECO:0000256" key="3">
    <source>
        <dbReference type="ARBA" id="ARBA00023172"/>
    </source>
</evidence>
<dbReference type="GO" id="GO:0003677">
    <property type="term" value="F:DNA binding"/>
    <property type="evidence" value="ECO:0007669"/>
    <property type="project" value="InterPro"/>
</dbReference>